<evidence type="ECO:0000313" key="3">
    <source>
        <dbReference type="Proteomes" id="UP001602119"/>
    </source>
</evidence>
<proteinExistence type="predicted"/>
<dbReference type="Proteomes" id="UP001602119">
    <property type="component" value="Unassembled WGS sequence"/>
</dbReference>
<sequence length="487" mass="52823">MATISRLRRAEFLHRAQEIRRQGQRQRWSVQQIAEAIMRELPQVLPLEAWRWALGWSRAQAITEIADYYTRSRLGTSLVNASMLCKWEHGDVMPGFDYAAALCAVYQADPAQLGLHGNTTLLSRVIDGRAYRDGRGLLRPTYTDGDAMTADHNSSPALAAIRDSVALALEVEGPAGGPLALQNIAAAVAYYDQNYSAYPPGLLAVEVHQTRALVSGMLKRDQPDTTRAELRRLAGWLSALVGNLAFHLADYPAAAIHFATASRLGTAVGDTDLICWSLGAHAMTAYTGDRPVEALELAQQAYEYASTPLRRAQILAWGQLRSLAHMGEGYRSEAAAVMADAQREMEADPDGDRSGRFGFDLAELRLHLAEASLQFGDHAAARLHAGTSRDSLPVGRPGWAAATLVLARAEAARGRLSDAAALGLEVLDVIPAPALRETSRIRFRSLDRDLFAVAGPGVEAQDLQARIRALPALTPPGRISDEPNGRN</sequence>
<comment type="caution">
    <text evidence="2">The sequence shown here is derived from an EMBL/GenBank/DDBJ whole genome shotgun (WGS) entry which is preliminary data.</text>
</comment>
<organism evidence="2 3">
    <name type="scientific">Microtetraspora fusca</name>
    <dbReference type="NCBI Taxonomy" id="1997"/>
    <lineage>
        <taxon>Bacteria</taxon>
        <taxon>Bacillati</taxon>
        <taxon>Actinomycetota</taxon>
        <taxon>Actinomycetes</taxon>
        <taxon>Streptosporangiales</taxon>
        <taxon>Streptosporangiaceae</taxon>
        <taxon>Microtetraspora</taxon>
    </lineage>
</organism>
<protein>
    <submittedName>
        <fullName evidence="2">XRE family transcriptional regulator</fullName>
    </submittedName>
</protein>
<reference evidence="2 3" key="1">
    <citation type="submission" date="2024-10" db="EMBL/GenBank/DDBJ databases">
        <title>The Natural Products Discovery Center: Release of the First 8490 Sequenced Strains for Exploring Actinobacteria Biosynthetic Diversity.</title>
        <authorList>
            <person name="Kalkreuter E."/>
            <person name="Kautsar S.A."/>
            <person name="Yang D."/>
            <person name="Bader C.D."/>
            <person name="Teijaro C.N."/>
            <person name="Fluegel L."/>
            <person name="Davis C.M."/>
            <person name="Simpson J.R."/>
            <person name="Lauterbach L."/>
            <person name="Steele A.D."/>
            <person name="Gui C."/>
            <person name="Meng S."/>
            <person name="Li G."/>
            <person name="Viehrig K."/>
            <person name="Ye F."/>
            <person name="Su P."/>
            <person name="Kiefer A.F."/>
            <person name="Nichols A."/>
            <person name="Cepeda A.J."/>
            <person name="Yan W."/>
            <person name="Fan B."/>
            <person name="Jiang Y."/>
            <person name="Adhikari A."/>
            <person name="Zheng C.-J."/>
            <person name="Schuster L."/>
            <person name="Cowan T.M."/>
            <person name="Smanski M.J."/>
            <person name="Chevrette M.G."/>
            <person name="De Carvalho L.P.S."/>
            <person name="Shen B."/>
        </authorList>
    </citation>
    <scope>NUCLEOTIDE SEQUENCE [LARGE SCALE GENOMIC DNA]</scope>
    <source>
        <strain evidence="2 3">NPDC001281</strain>
    </source>
</reference>
<dbReference type="PROSITE" id="PS50943">
    <property type="entry name" value="HTH_CROC1"/>
    <property type="match status" value="1"/>
</dbReference>
<accession>A0ABW6VIK1</accession>
<feature type="domain" description="HTH cro/C1-type" evidence="1">
    <location>
        <begin position="79"/>
        <end position="113"/>
    </location>
</feature>
<gene>
    <name evidence="2" type="ORF">ACFY05_32525</name>
</gene>
<evidence type="ECO:0000313" key="2">
    <source>
        <dbReference type="EMBL" id="MFF4777594.1"/>
    </source>
</evidence>
<evidence type="ECO:0000259" key="1">
    <source>
        <dbReference type="PROSITE" id="PS50943"/>
    </source>
</evidence>
<dbReference type="InterPro" id="IPR001387">
    <property type="entry name" value="Cro/C1-type_HTH"/>
</dbReference>
<name>A0ABW6VIK1_MICFU</name>
<dbReference type="EMBL" id="JBIAXI010000024">
    <property type="protein sequence ID" value="MFF4777594.1"/>
    <property type="molecule type" value="Genomic_DNA"/>
</dbReference>
<dbReference type="RefSeq" id="WP_387346087.1">
    <property type="nucleotide sequence ID" value="NZ_JBIAXI010000024.1"/>
</dbReference>
<keyword evidence="3" id="KW-1185">Reference proteome</keyword>